<dbReference type="InterPro" id="IPR035979">
    <property type="entry name" value="RBD_domain_sf"/>
</dbReference>
<dbReference type="InParanoid" id="L9KZK3"/>
<reference evidence="6" key="1">
    <citation type="submission" date="2012-07" db="EMBL/GenBank/DDBJ databases">
        <title>Genome of the Chinese tree shrew, a rising model animal genetically related to primates.</title>
        <authorList>
            <person name="Zhang G."/>
            <person name="Fan Y."/>
            <person name="Yao Y."/>
            <person name="Huang Z."/>
        </authorList>
    </citation>
    <scope>NUCLEOTIDE SEQUENCE [LARGE SCALE GENOMIC DNA]</scope>
</reference>
<feature type="region of interest" description="Disordered" evidence="3">
    <location>
        <begin position="164"/>
        <end position="207"/>
    </location>
</feature>
<dbReference type="EMBL" id="KB320592">
    <property type="protein sequence ID" value="ELW67929.1"/>
    <property type="molecule type" value="Genomic_DNA"/>
</dbReference>
<keyword evidence="6" id="KW-1185">Reference proteome</keyword>
<reference evidence="6" key="2">
    <citation type="journal article" date="2013" name="Nat. Commun.">
        <title>Genome of the Chinese tree shrew.</title>
        <authorList>
            <person name="Fan Y."/>
            <person name="Huang Z.Y."/>
            <person name="Cao C.C."/>
            <person name="Chen C.S."/>
            <person name="Chen Y.X."/>
            <person name="Fan D.D."/>
            <person name="He J."/>
            <person name="Hou H.L."/>
            <person name="Hu L."/>
            <person name="Hu X.T."/>
            <person name="Jiang X.T."/>
            <person name="Lai R."/>
            <person name="Lang Y.S."/>
            <person name="Liang B."/>
            <person name="Liao S.G."/>
            <person name="Mu D."/>
            <person name="Ma Y.Y."/>
            <person name="Niu Y.Y."/>
            <person name="Sun X.Q."/>
            <person name="Xia J.Q."/>
            <person name="Xiao J."/>
            <person name="Xiong Z.Q."/>
            <person name="Xu L."/>
            <person name="Yang L."/>
            <person name="Zhang Y."/>
            <person name="Zhao W."/>
            <person name="Zhao X.D."/>
            <person name="Zheng Y.T."/>
            <person name="Zhou J.M."/>
            <person name="Zhu Y.B."/>
            <person name="Zhang G.J."/>
            <person name="Wang J."/>
            <person name="Yao Y.G."/>
        </authorList>
    </citation>
    <scope>NUCLEOTIDE SEQUENCE [LARGE SCALE GENOMIC DNA]</scope>
</reference>
<name>L9KZK3_TUPCH</name>
<dbReference type="PANTHER" id="PTHR48034">
    <property type="entry name" value="TRANSFORMER-2 SEX-DETERMINING PROTEIN-RELATED"/>
    <property type="match status" value="1"/>
</dbReference>
<evidence type="ECO:0000313" key="6">
    <source>
        <dbReference type="Proteomes" id="UP000011518"/>
    </source>
</evidence>
<accession>L9KZK3</accession>
<dbReference type="InterPro" id="IPR000504">
    <property type="entry name" value="RRM_dom"/>
</dbReference>
<keyword evidence="1 2" id="KW-0694">RNA-binding</keyword>
<dbReference type="STRING" id="246437.L9KZK3"/>
<dbReference type="Proteomes" id="UP000011518">
    <property type="component" value="Unassembled WGS sequence"/>
</dbReference>
<dbReference type="InterPro" id="IPR012677">
    <property type="entry name" value="Nucleotide-bd_a/b_plait_sf"/>
</dbReference>
<proteinExistence type="predicted"/>
<dbReference type="InterPro" id="IPR050441">
    <property type="entry name" value="RBM"/>
</dbReference>
<evidence type="ECO:0000256" key="2">
    <source>
        <dbReference type="PROSITE-ProRule" id="PRU00176"/>
    </source>
</evidence>
<dbReference type="GO" id="GO:0003723">
    <property type="term" value="F:RNA binding"/>
    <property type="evidence" value="ECO:0007669"/>
    <property type="project" value="UniProtKB-UniRule"/>
</dbReference>
<protein>
    <submittedName>
        <fullName evidence="5">Putative RNA-binding protein 3</fullName>
    </submittedName>
</protein>
<organism evidence="5 6">
    <name type="scientific">Tupaia chinensis</name>
    <name type="common">Chinese tree shrew</name>
    <name type="synonym">Tupaia belangeri chinensis</name>
    <dbReference type="NCBI Taxonomy" id="246437"/>
    <lineage>
        <taxon>Eukaryota</taxon>
        <taxon>Metazoa</taxon>
        <taxon>Chordata</taxon>
        <taxon>Craniata</taxon>
        <taxon>Vertebrata</taxon>
        <taxon>Euteleostomi</taxon>
        <taxon>Mammalia</taxon>
        <taxon>Eutheria</taxon>
        <taxon>Euarchontoglires</taxon>
        <taxon>Scandentia</taxon>
        <taxon>Tupaiidae</taxon>
        <taxon>Tupaia</taxon>
    </lineage>
</organism>
<dbReference type="SUPFAM" id="SSF54928">
    <property type="entry name" value="RNA-binding domain, RBD"/>
    <property type="match status" value="1"/>
</dbReference>
<evidence type="ECO:0000256" key="3">
    <source>
        <dbReference type="SAM" id="MobiDB-lite"/>
    </source>
</evidence>
<dbReference type="Gene3D" id="3.30.70.330">
    <property type="match status" value="1"/>
</dbReference>
<evidence type="ECO:0000259" key="4">
    <source>
        <dbReference type="PROSITE" id="PS50102"/>
    </source>
</evidence>
<sequence>MEKGLECFQRMTKNEEDLGGSDELLQQTFLCDILMVSTMAAANVKSTATCYTLRQYQTHSSRLGILKRPQGISHEKFPGFGCTTISSELGTRFVGSQLLHRKQALEDHFSSFEPISEVVVLRDLETQWSWGLGFITFTIPEHASDAMRARHGEPLDSRQVCVDHTGQSARTPRGDTFGAHSYSREGKDQGYGSDSQPGGCGYGRSRDSSCRRQGRCDCYSGGNYRDNYGSRGEACTADAGTQGNTQGITPRTVLPNGCIYRIFQLHRNICFSTSVSIFELRSQGRLLKTF</sequence>
<dbReference type="PROSITE" id="PS50102">
    <property type="entry name" value="RRM"/>
    <property type="match status" value="1"/>
</dbReference>
<gene>
    <name evidence="5" type="ORF">TREES_T100002721</name>
</gene>
<feature type="domain" description="RRM" evidence="4">
    <location>
        <begin position="90"/>
        <end position="167"/>
    </location>
</feature>
<evidence type="ECO:0000313" key="5">
    <source>
        <dbReference type="EMBL" id="ELW67929.1"/>
    </source>
</evidence>
<dbReference type="AlphaFoldDB" id="L9KZK3"/>
<dbReference type="Pfam" id="PF00076">
    <property type="entry name" value="RRM_1"/>
    <property type="match status" value="1"/>
</dbReference>
<evidence type="ECO:0000256" key="1">
    <source>
        <dbReference type="ARBA" id="ARBA00022884"/>
    </source>
</evidence>